<dbReference type="PROSITE" id="PS51194">
    <property type="entry name" value="HELICASE_CTER"/>
    <property type="match status" value="1"/>
</dbReference>
<feature type="domain" description="Helicase ATP-binding" evidence="9">
    <location>
        <begin position="32"/>
        <end position="205"/>
    </location>
</feature>
<feature type="region of interest" description="Disordered" evidence="8">
    <location>
        <begin position="374"/>
        <end position="411"/>
    </location>
</feature>
<reference evidence="12 13" key="1">
    <citation type="submission" date="2022-08" db="EMBL/GenBank/DDBJ databases">
        <title>Genome Sequence of the sulphate-reducing bacterium, Pseudodesulfovibrio sp. SYK.</title>
        <authorList>
            <person name="Kondo R."/>
            <person name="Kataoka T."/>
        </authorList>
    </citation>
    <scope>NUCLEOTIDE SEQUENCE [LARGE SCALE GENOMIC DNA]</scope>
    <source>
        <strain evidence="12 13">SYK</strain>
    </source>
</reference>
<keyword evidence="4 7" id="KW-0067">ATP-binding</keyword>
<dbReference type="Proteomes" id="UP001317742">
    <property type="component" value="Chromosome"/>
</dbReference>
<name>A0ABN6RZG5_9BACT</name>
<evidence type="ECO:0000256" key="5">
    <source>
        <dbReference type="ARBA" id="ARBA00038437"/>
    </source>
</evidence>
<feature type="domain" description="DEAD-box RNA helicase Q" evidence="11">
    <location>
        <begin position="1"/>
        <end position="29"/>
    </location>
</feature>
<feature type="short sequence motif" description="Q motif" evidence="6">
    <location>
        <begin position="1"/>
        <end position="29"/>
    </location>
</feature>
<dbReference type="PROSITE" id="PS00039">
    <property type="entry name" value="DEAD_ATP_HELICASE"/>
    <property type="match status" value="1"/>
</dbReference>
<gene>
    <name evidence="12" type="primary">rhlE-2</name>
    <name evidence="12" type="ORF">SYK_07240</name>
</gene>
<dbReference type="PANTHER" id="PTHR47959">
    <property type="entry name" value="ATP-DEPENDENT RNA HELICASE RHLE-RELATED"/>
    <property type="match status" value="1"/>
</dbReference>
<dbReference type="InterPro" id="IPR014001">
    <property type="entry name" value="Helicase_ATP-bd"/>
</dbReference>
<dbReference type="PANTHER" id="PTHR47959:SF13">
    <property type="entry name" value="ATP-DEPENDENT RNA HELICASE RHLE"/>
    <property type="match status" value="1"/>
</dbReference>
<dbReference type="SMART" id="SM00490">
    <property type="entry name" value="HELICc"/>
    <property type="match status" value="1"/>
</dbReference>
<dbReference type="EMBL" id="AP026709">
    <property type="protein sequence ID" value="BDQ36364.1"/>
    <property type="molecule type" value="Genomic_DNA"/>
</dbReference>
<dbReference type="CDD" id="cd18787">
    <property type="entry name" value="SF2_C_DEAD"/>
    <property type="match status" value="1"/>
</dbReference>
<evidence type="ECO:0000259" key="11">
    <source>
        <dbReference type="PROSITE" id="PS51195"/>
    </source>
</evidence>
<evidence type="ECO:0000256" key="4">
    <source>
        <dbReference type="ARBA" id="ARBA00022840"/>
    </source>
</evidence>
<dbReference type="InterPro" id="IPR014014">
    <property type="entry name" value="RNA_helicase_DEAD_Q_motif"/>
</dbReference>
<evidence type="ECO:0000256" key="1">
    <source>
        <dbReference type="ARBA" id="ARBA00022741"/>
    </source>
</evidence>
<dbReference type="InterPro" id="IPR001650">
    <property type="entry name" value="Helicase_C-like"/>
</dbReference>
<dbReference type="SMART" id="SM00487">
    <property type="entry name" value="DEXDc"/>
    <property type="match status" value="1"/>
</dbReference>
<accession>A0ABN6RZG5</accession>
<feature type="compositionally biased region" description="Basic residues" evidence="8">
    <location>
        <begin position="386"/>
        <end position="411"/>
    </location>
</feature>
<dbReference type="InterPro" id="IPR000629">
    <property type="entry name" value="RNA-helicase_DEAD-box_CS"/>
</dbReference>
<evidence type="ECO:0000313" key="13">
    <source>
        <dbReference type="Proteomes" id="UP001317742"/>
    </source>
</evidence>
<comment type="similarity">
    <text evidence="5 7">Belongs to the DEAD box helicase family.</text>
</comment>
<dbReference type="InterPro" id="IPR027417">
    <property type="entry name" value="P-loop_NTPase"/>
</dbReference>
<protein>
    <submittedName>
        <fullName evidence="12">ATP-dependent RNA helicase RhlE</fullName>
    </submittedName>
</protein>
<sequence>MAFSSFSFDNRLNAGIKSCGYETPTPIQTQAIPHVLKGYDVMGLAQTGTGKTAAFALPTLQRLLDERLPAKGAPKILVLAPTRELALQIHESFIALGKQTGIRSAAVIGGVGMSPQVKAFAHSRIIVACPGRLVRLMKMNAISLNQINTLVLDEADRMLDMGFMPDIKRILAKLPVKRQNLLFSATMPADIRKLAEKILNQPKTVQVANTVSVKSVGHIQYKAPNHLKLSLLGKVLAATDHKSVLIFTRTKHKAKNLARKLSNGGENCTFLQGNMSQGQRQRALDGFRNGQFNIMVATDIAARGIDCDRISHVINFDMPDTVENYTHRIGRTGRAGRSGTAVSFVTPEERSQIKDIERVMRIKIEQDTIDGFDHNAVSTKIDTRKPSRRPPKNRFSNSRKRSSNRGRRSAA</sequence>
<dbReference type="Pfam" id="PF00271">
    <property type="entry name" value="Helicase_C"/>
    <property type="match status" value="1"/>
</dbReference>
<keyword evidence="2 7" id="KW-0378">Hydrolase</keyword>
<dbReference type="GO" id="GO:0004386">
    <property type="term" value="F:helicase activity"/>
    <property type="evidence" value="ECO:0007669"/>
    <property type="project" value="UniProtKB-KW"/>
</dbReference>
<keyword evidence="13" id="KW-1185">Reference proteome</keyword>
<evidence type="ECO:0000256" key="2">
    <source>
        <dbReference type="ARBA" id="ARBA00022801"/>
    </source>
</evidence>
<feature type="domain" description="Helicase C-terminal" evidence="10">
    <location>
        <begin position="231"/>
        <end position="377"/>
    </location>
</feature>
<evidence type="ECO:0000256" key="3">
    <source>
        <dbReference type="ARBA" id="ARBA00022806"/>
    </source>
</evidence>
<dbReference type="InterPro" id="IPR050079">
    <property type="entry name" value="DEAD_box_RNA_helicase"/>
</dbReference>
<evidence type="ECO:0000313" key="12">
    <source>
        <dbReference type="EMBL" id="BDQ36364.1"/>
    </source>
</evidence>
<dbReference type="CDD" id="cd00268">
    <property type="entry name" value="DEADc"/>
    <property type="match status" value="1"/>
</dbReference>
<dbReference type="RefSeq" id="WP_281762265.1">
    <property type="nucleotide sequence ID" value="NZ_AP026709.1"/>
</dbReference>
<evidence type="ECO:0000256" key="8">
    <source>
        <dbReference type="SAM" id="MobiDB-lite"/>
    </source>
</evidence>
<keyword evidence="1 7" id="KW-0547">Nucleotide-binding</keyword>
<proteinExistence type="inferred from homology"/>
<evidence type="ECO:0000256" key="6">
    <source>
        <dbReference type="PROSITE-ProRule" id="PRU00552"/>
    </source>
</evidence>
<dbReference type="InterPro" id="IPR044742">
    <property type="entry name" value="DEAD/DEAH_RhlB"/>
</dbReference>
<evidence type="ECO:0000259" key="10">
    <source>
        <dbReference type="PROSITE" id="PS51194"/>
    </source>
</evidence>
<dbReference type="Gene3D" id="3.40.50.300">
    <property type="entry name" value="P-loop containing nucleotide triphosphate hydrolases"/>
    <property type="match status" value="2"/>
</dbReference>
<keyword evidence="3 7" id="KW-0347">Helicase</keyword>
<dbReference type="PROSITE" id="PS51195">
    <property type="entry name" value="Q_MOTIF"/>
    <property type="match status" value="1"/>
</dbReference>
<evidence type="ECO:0000256" key="7">
    <source>
        <dbReference type="RuleBase" id="RU000492"/>
    </source>
</evidence>
<dbReference type="Pfam" id="PF00270">
    <property type="entry name" value="DEAD"/>
    <property type="match status" value="1"/>
</dbReference>
<organism evidence="12 13">
    <name type="scientific">Pseudodesulfovibrio nedwellii</name>
    <dbReference type="NCBI Taxonomy" id="2973072"/>
    <lineage>
        <taxon>Bacteria</taxon>
        <taxon>Pseudomonadati</taxon>
        <taxon>Thermodesulfobacteriota</taxon>
        <taxon>Desulfovibrionia</taxon>
        <taxon>Desulfovibrionales</taxon>
        <taxon>Desulfovibrionaceae</taxon>
    </lineage>
</organism>
<dbReference type="PROSITE" id="PS51192">
    <property type="entry name" value="HELICASE_ATP_BIND_1"/>
    <property type="match status" value="1"/>
</dbReference>
<evidence type="ECO:0000259" key="9">
    <source>
        <dbReference type="PROSITE" id="PS51192"/>
    </source>
</evidence>
<dbReference type="SUPFAM" id="SSF52540">
    <property type="entry name" value="P-loop containing nucleoside triphosphate hydrolases"/>
    <property type="match status" value="1"/>
</dbReference>
<dbReference type="InterPro" id="IPR011545">
    <property type="entry name" value="DEAD/DEAH_box_helicase_dom"/>
</dbReference>